<comment type="caution">
    <text evidence="1">The sequence shown here is derived from an EMBL/GenBank/DDBJ whole genome shotgun (WGS) entry which is preliminary data.</text>
</comment>
<protein>
    <recommendedName>
        <fullName evidence="3">BspA family leucine-rich repeat surface protein</fullName>
    </recommendedName>
</protein>
<reference evidence="1 2" key="1">
    <citation type="journal article" date="2015" name="Genome Announc.">
        <title>Expanding the biotechnology potential of lactobacilli through comparative genomics of 213 strains and associated genera.</title>
        <authorList>
            <person name="Sun Z."/>
            <person name="Harris H.M."/>
            <person name="McCann A."/>
            <person name="Guo C."/>
            <person name="Argimon S."/>
            <person name="Zhang W."/>
            <person name="Yang X."/>
            <person name="Jeffery I.B."/>
            <person name="Cooney J.C."/>
            <person name="Kagawa T.F."/>
            <person name="Liu W."/>
            <person name="Song Y."/>
            <person name="Salvetti E."/>
            <person name="Wrobel A."/>
            <person name="Rasinkangas P."/>
            <person name="Parkhill J."/>
            <person name="Rea M.C."/>
            <person name="O'Sullivan O."/>
            <person name="Ritari J."/>
            <person name="Douillard F.P."/>
            <person name="Paul Ross R."/>
            <person name="Yang R."/>
            <person name="Briner A.E."/>
            <person name="Felis G.E."/>
            <person name="de Vos W.M."/>
            <person name="Barrangou R."/>
            <person name="Klaenhammer T.R."/>
            <person name="Caufield P.W."/>
            <person name="Cui Y."/>
            <person name="Zhang H."/>
            <person name="O'Toole P.W."/>
        </authorList>
    </citation>
    <scope>NUCLEOTIDE SEQUENCE [LARGE SCALE GENOMIC DNA]</scope>
    <source>
        <strain evidence="1 2">DSM 19682</strain>
    </source>
</reference>
<dbReference type="eggNOG" id="COG4886">
    <property type="taxonomic scope" value="Bacteria"/>
</dbReference>
<sequence>MEIIMVGAKSTEQKKHCTLRFIIILSGIWLLLCAPQVVKADDVEVMNSSDLQGMLNENSSVVQNAPVNTIAPLVATITDSGTFGTCDWDIDDEGLLTIHAGVLGKGIGNWVADGRMNDDITNVVCDPGVVANENSGRLFFGLKNVQTIDVTNLDTSNVVDMSYMFACSYNDANNSLHQNVSLINIIGLNNLDTSKVQDMHNMFYNDIKLVSLDVSSFDTSNVTDMNNMFFGDSKLVELSGLDKWDTGKVQDFSSIFNYLPLTSMSDIEKWDMSSAVDIGSMFSNMRNLTTLDLSAWDVSNVEKAPLLFYFCDGLTSVKGLDQWNYHKITDIRWLFYGNTKNQNIRDIEGWDTSNITNMNGVFDYCLGLDYLDLSGWDTSNVTDMTYMFHYTPKLTEIKGITNFNTSKVTKMGNMFANCGVPVLDLSSFDTSKVVDMSSMFYLSSNKNIIGDFDTSNVTNMNGVFSTSTIPNFEELDLNVLSWDVSKCRDFGSAFSGNPNLTSLDLSQWNPKSATSFNSMFSADPNLKNLDVSTWETPNLTSLNNTFYQDTSLEKLYLSSWNTSKVTNMSYLFSYMTNLAELDISNWDTGKVTSMLQMFAYNPNLWKLSLGPKTQVISGTNSSGTNIGSSFPTPPAKNTEIIDPTTENKYYSISPKWQEVDYDNGGSDHEPVGALRTSSELNTIPREENTTYVWQQQPYMDVSMDVPDLSYGTASANQGVTPREQDSWAITLNNNVYPATTLNTTIAVSMETPLANDAGDTLDDSFIFRDNTGNDSVISTTPTTIYDGKVTNGVKNLSWDSNHGFLMNLHSFQTPMGTYSTTLDWTMVNSI</sequence>
<dbReference type="InterPro" id="IPR032675">
    <property type="entry name" value="LRR_dom_sf"/>
</dbReference>
<accession>A0A0R1KFR2</accession>
<name>A0A0R1KFR2_9LACO</name>
<keyword evidence="2" id="KW-1185">Reference proteome</keyword>
<dbReference type="AlphaFoldDB" id="A0A0R1KFR2"/>
<organism evidence="1 2">
    <name type="scientific">Companilactobacillus nodensis DSM 19682 = JCM 14932 = NBRC 107160</name>
    <dbReference type="NCBI Taxonomy" id="1423775"/>
    <lineage>
        <taxon>Bacteria</taxon>
        <taxon>Bacillati</taxon>
        <taxon>Bacillota</taxon>
        <taxon>Bacilli</taxon>
        <taxon>Lactobacillales</taxon>
        <taxon>Lactobacillaceae</taxon>
        <taxon>Companilactobacillus</taxon>
    </lineage>
</organism>
<dbReference type="InterPro" id="IPR005046">
    <property type="entry name" value="DUF285"/>
</dbReference>
<dbReference type="EMBL" id="AZDZ01000019">
    <property type="protein sequence ID" value="KRK79297.1"/>
    <property type="molecule type" value="Genomic_DNA"/>
</dbReference>
<gene>
    <name evidence="1" type="ORF">FD03_GL001663</name>
</gene>
<evidence type="ECO:0008006" key="3">
    <source>
        <dbReference type="Google" id="ProtNLM"/>
    </source>
</evidence>
<dbReference type="STRING" id="1423775.FD03_GL001663"/>
<dbReference type="NCBIfam" id="TIGR02167">
    <property type="entry name" value="Liste_lipo_26"/>
    <property type="match status" value="11"/>
</dbReference>
<evidence type="ECO:0000313" key="1">
    <source>
        <dbReference type="EMBL" id="KRK79297.1"/>
    </source>
</evidence>
<dbReference type="Pfam" id="PF03382">
    <property type="entry name" value="DUF285"/>
    <property type="match status" value="5"/>
</dbReference>
<dbReference type="Proteomes" id="UP000051248">
    <property type="component" value="Unassembled WGS sequence"/>
</dbReference>
<evidence type="ECO:0000313" key="2">
    <source>
        <dbReference type="Proteomes" id="UP000051248"/>
    </source>
</evidence>
<dbReference type="Gene3D" id="3.80.10.10">
    <property type="entry name" value="Ribonuclease Inhibitor"/>
    <property type="match status" value="2"/>
</dbReference>
<dbReference type="SUPFAM" id="SSF52047">
    <property type="entry name" value="RNI-like"/>
    <property type="match status" value="1"/>
</dbReference>
<dbReference type="InterPro" id="IPR011889">
    <property type="entry name" value="Liste_lipo_26"/>
</dbReference>
<proteinExistence type="predicted"/>
<dbReference type="PATRIC" id="fig|1423775.4.peg.1695"/>